<proteinExistence type="predicted"/>
<gene>
    <name evidence="1" type="ORF">HPB49_000454</name>
</gene>
<evidence type="ECO:0000313" key="2">
    <source>
        <dbReference type="Proteomes" id="UP000821865"/>
    </source>
</evidence>
<name>A0ACB8D9I9_DERSI</name>
<sequence>MPVLPQRLTSEMSMKCSVRQRTSCWKWKLSDSVNRMDPPSVGTSATGKVQVLLLWLIGEAFTQHHNQPTRAAQQGVDYRNYLAAVALYAGGYDAYASTPAQYSLGYDTAGVFNDRQFGTGQGGSDLVNFGLYGYPGANGLYRQMNYVDAVQGFRATAGSSEPGRSARVSGNTVFNAPPTVLPVPTGYAQEDAAAAYGGNTAAPNAGSYSSYGRPAPEPYALIANAFEYARHGRYGFRFNEAALDGQAYGHFAPYGPAGYAAGYAPGTNGASTGYGNQPSSHRDYAADYTPSANGASTGYRNRPYAHQASRGMATERSTGNK</sequence>
<dbReference type="Proteomes" id="UP000821865">
    <property type="component" value="Chromosome 2"/>
</dbReference>
<dbReference type="EMBL" id="CM023471">
    <property type="protein sequence ID" value="KAH7964683.1"/>
    <property type="molecule type" value="Genomic_DNA"/>
</dbReference>
<keyword evidence="2" id="KW-1185">Reference proteome</keyword>
<reference evidence="1" key="1">
    <citation type="submission" date="2020-05" db="EMBL/GenBank/DDBJ databases">
        <title>Large-scale comparative analyses of tick genomes elucidate their genetic diversity and vector capacities.</title>
        <authorList>
            <person name="Jia N."/>
            <person name="Wang J."/>
            <person name="Shi W."/>
            <person name="Du L."/>
            <person name="Sun Y."/>
            <person name="Zhan W."/>
            <person name="Jiang J."/>
            <person name="Wang Q."/>
            <person name="Zhang B."/>
            <person name="Ji P."/>
            <person name="Sakyi L.B."/>
            <person name="Cui X."/>
            <person name="Yuan T."/>
            <person name="Jiang B."/>
            <person name="Yang W."/>
            <person name="Lam T.T.-Y."/>
            <person name="Chang Q."/>
            <person name="Ding S."/>
            <person name="Wang X."/>
            <person name="Zhu J."/>
            <person name="Ruan X."/>
            <person name="Zhao L."/>
            <person name="Wei J."/>
            <person name="Que T."/>
            <person name="Du C."/>
            <person name="Cheng J."/>
            <person name="Dai P."/>
            <person name="Han X."/>
            <person name="Huang E."/>
            <person name="Gao Y."/>
            <person name="Liu J."/>
            <person name="Shao H."/>
            <person name="Ye R."/>
            <person name="Li L."/>
            <person name="Wei W."/>
            <person name="Wang X."/>
            <person name="Wang C."/>
            <person name="Yang T."/>
            <person name="Huo Q."/>
            <person name="Li W."/>
            <person name="Guo W."/>
            <person name="Chen H."/>
            <person name="Zhou L."/>
            <person name="Ni X."/>
            <person name="Tian J."/>
            <person name="Zhou Y."/>
            <person name="Sheng Y."/>
            <person name="Liu T."/>
            <person name="Pan Y."/>
            <person name="Xia L."/>
            <person name="Li J."/>
            <person name="Zhao F."/>
            <person name="Cao W."/>
        </authorList>
    </citation>
    <scope>NUCLEOTIDE SEQUENCE</scope>
    <source>
        <strain evidence="1">Dsil-2018</strain>
    </source>
</reference>
<comment type="caution">
    <text evidence="1">The sequence shown here is derived from an EMBL/GenBank/DDBJ whole genome shotgun (WGS) entry which is preliminary data.</text>
</comment>
<accession>A0ACB8D9I9</accession>
<evidence type="ECO:0000313" key="1">
    <source>
        <dbReference type="EMBL" id="KAH7964683.1"/>
    </source>
</evidence>
<organism evidence="1 2">
    <name type="scientific">Dermacentor silvarum</name>
    <name type="common">Tick</name>
    <dbReference type="NCBI Taxonomy" id="543639"/>
    <lineage>
        <taxon>Eukaryota</taxon>
        <taxon>Metazoa</taxon>
        <taxon>Ecdysozoa</taxon>
        <taxon>Arthropoda</taxon>
        <taxon>Chelicerata</taxon>
        <taxon>Arachnida</taxon>
        <taxon>Acari</taxon>
        <taxon>Parasitiformes</taxon>
        <taxon>Ixodida</taxon>
        <taxon>Ixodoidea</taxon>
        <taxon>Ixodidae</taxon>
        <taxon>Rhipicephalinae</taxon>
        <taxon>Dermacentor</taxon>
    </lineage>
</organism>
<protein>
    <submittedName>
        <fullName evidence="1">Uncharacterized protein</fullName>
    </submittedName>
</protein>